<sequence length="158" mass="18534">MQDKRIRSEKRLILLQQVCLRRLVTVFYCGEQGGNVPQATCCAWIWKRKAPSRLAIFRSLVLHQEPYMPQRRISLKHTAASNHTRSLRCSSKLRQMFLWMIKQEPGFATCGRVETRVCHVQHPSVLLFLYSVLCTMYSEHMHGWVQKNDVKDCFACFC</sequence>
<dbReference type="AlphaFoldDB" id="A0A2T3ANE1"/>
<reference evidence="1 2" key="1">
    <citation type="journal article" date="2018" name="Mycol. Prog.">
        <title>Coniella lustricola, a new species from submerged detritus.</title>
        <authorList>
            <person name="Raudabaugh D.B."/>
            <person name="Iturriaga T."/>
            <person name="Carver A."/>
            <person name="Mondo S."/>
            <person name="Pangilinan J."/>
            <person name="Lipzen A."/>
            <person name="He G."/>
            <person name="Amirebrahimi M."/>
            <person name="Grigoriev I.V."/>
            <person name="Miller A.N."/>
        </authorList>
    </citation>
    <scope>NUCLEOTIDE SEQUENCE [LARGE SCALE GENOMIC DNA]</scope>
    <source>
        <strain evidence="1 2">B22-T-1</strain>
    </source>
</reference>
<dbReference type="InParanoid" id="A0A2T3ANE1"/>
<accession>A0A2T3ANE1</accession>
<dbReference type="EMBL" id="KZ678373">
    <property type="protein sequence ID" value="PSS03886.1"/>
    <property type="molecule type" value="Genomic_DNA"/>
</dbReference>
<keyword evidence="2" id="KW-1185">Reference proteome</keyword>
<dbReference type="Proteomes" id="UP000241462">
    <property type="component" value="Unassembled WGS sequence"/>
</dbReference>
<name>A0A2T3ANE1_9PEZI</name>
<evidence type="ECO:0000313" key="1">
    <source>
        <dbReference type="EMBL" id="PSS03886.1"/>
    </source>
</evidence>
<protein>
    <submittedName>
        <fullName evidence="1">Uncharacterized protein</fullName>
    </submittedName>
</protein>
<gene>
    <name evidence="1" type="ORF">BD289DRAFT_100079</name>
</gene>
<organism evidence="1 2">
    <name type="scientific">Coniella lustricola</name>
    <dbReference type="NCBI Taxonomy" id="2025994"/>
    <lineage>
        <taxon>Eukaryota</taxon>
        <taxon>Fungi</taxon>
        <taxon>Dikarya</taxon>
        <taxon>Ascomycota</taxon>
        <taxon>Pezizomycotina</taxon>
        <taxon>Sordariomycetes</taxon>
        <taxon>Sordariomycetidae</taxon>
        <taxon>Diaporthales</taxon>
        <taxon>Schizoparmaceae</taxon>
        <taxon>Coniella</taxon>
    </lineage>
</organism>
<proteinExistence type="predicted"/>
<evidence type="ECO:0000313" key="2">
    <source>
        <dbReference type="Proteomes" id="UP000241462"/>
    </source>
</evidence>